<dbReference type="PROSITE" id="PS51193">
    <property type="entry name" value="HELICASE_ATP_BIND_2"/>
    <property type="match status" value="1"/>
</dbReference>
<dbReference type="InterPro" id="IPR006554">
    <property type="entry name" value="Helicase-like_DEXD_c2"/>
</dbReference>
<dbReference type="GO" id="GO:0003677">
    <property type="term" value="F:DNA binding"/>
    <property type="evidence" value="ECO:0007669"/>
    <property type="project" value="InterPro"/>
</dbReference>
<name>A0A438HU88_VITVI</name>
<proteinExistence type="inferred from homology"/>
<dbReference type="InterPro" id="IPR006555">
    <property type="entry name" value="ATP-dep_Helicase_C"/>
</dbReference>
<protein>
    <submittedName>
        <fullName evidence="13">ATP-dependent DNA helicase DDX11</fullName>
    </submittedName>
</protein>
<dbReference type="GO" id="GO:0006139">
    <property type="term" value="P:nucleobase-containing compound metabolic process"/>
    <property type="evidence" value="ECO:0007669"/>
    <property type="project" value="InterPro"/>
</dbReference>
<dbReference type="SMART" id="SM00488">
    <property type="entry name" value="DEXDc2"/>
    <property type="match status" value="1"/>
</dbReference>
<evidence type="ECO:0000313" key="14">
    <source>
        <dbReference type="Proteomes" id="UP000288805"/>
    </source>
</evidence>
<evidence type="ECO:0000259" key="12">
    <source>
        <dbReference type="PROSITE" id="PS51193"/>
    </source>
</evidence>
<dbReference type="SMART" id="SM00491">
    <property type="entry name" value="HELICc2"/>
    <property type="match status" value="1"/>
</dbReference>
<evidence type="ECO:0000256" key="6">
    <source>
        <dbReference type="ARBA" id="ARBA00022806"/>
    </source>
</evidence>
<dbReference type="InterPro" id="IPR010614">
    <property type="entry name" value="RAD3-like_helicase_DEAD"/>
</dbReference>
<feature type="compositionally biased region" description="Acidic residues" evidence="11">
    <location>
        <begin position="212"/>
        <end position="223"/>
    </location>
</feature>
<evidence type="ECO:0000256" key="1">
    <source>
        <dbReference type="ARBA" id="ARBA00001966"/>
    </source>
</evidence>
<accession>A0A438HU88</accession>
<dbReference type="Gene3D" id="3.40.50.300">
    <property type="entry name" value="P-loop containing nucleotide triphosphate hydrolases"/>
    <property type="match status" value="3"/>
</dbReference>
<sequence length="832" mass="92922">MLFLLHLRQLSPQGKRQRSSGEMEESEPPKFPAFPYEPYSIQIDFMKALYRSLNKGGVSMLESPTGTGKTLSIICSALQWLVDRKQQLKSEANQTQTPGGGTGSDDEPDWMKNFVANKDPAVEDKTKKKLRFGKEKPDKGRNQGSCRNLLSPNLVEEGIHEKKDSENLGEINGVELNDEEFLVEEYESEEEEGVGVGKSKRKAGGVSINSSSDEEEEDDNEEDGEGLKIYFCSRTHSQLSQFVKELRKTIFGNEMKVVCLGSRKISCINEVQQHEYRHNRKVAAVMKKVLKLGNSTRINERCLELQQNKKKEVSKLKHALIVPFKLVKDFLFIMIEIAVLILIELGFRGRIRRTKASSGCPMLRNHKLQKQFRSEISQQGALDIEDLVHLGRRMGTCPYYGSRSIIPAADLVVLPYQSLLSKSSRESLGLNLKNNIVIIDEAHNLADSLISMYDAKITSLQVSGYGDKVANLQKGSALNDGGENNNLKGKQACSGQQGGYLKYVMLTGEKIFSEIVDQAHAVILAGGTLQPIEETRSDYSHVIDFSYSSRSSSIMIEELGLLLCNLVTVVPEGIVVFFSSFDYEGQVHDAWKASGILERIMKKKNQKEDPVPQNGAILLAVVGGKISEGINFSDGMGRCIVMVGLPYPSPSDIELLERVKYIEGLGVSISSRSTKFSVGNEYYSGDVQVGFDILRSCKHRGKEYYENLCMKAVNQSIGASKLLYLSAENHMQVDRPQGWFTRTIHNALGAEAVPKLEPGLTSRAIRHINDYAAILLVDARYASDPLKRSFSHPTNKLPQWIKDCLVPVTGKYGEAHRLLHQFFKFNKKRGCQ</sequence>
<feature type="compositionally biased region" description="Basic and acidic residues" evidence="11">
    <location>
        <begin position="120"/>
        <end position="141"/>
    </location>
</feature>
<feature type="domain" description="Helicase ATP-binding" evidence="12">
    <location>
        <begin position="28"/>
        <end position="501"/>
    </location>
</feature>
<organism evidence="13 14">
    <name type="scientific">Vitis vinifera</name>
    <name type="common">Grape</name>
    <dbReference type="NCBI Taxonomy" id="29760"/>
    <lineage>
        <taxon>Eukaryota</taxon>
        <taxon>Viridiplantae</taxon>
        <taxon>Streptophyta</taxon>
        <taxon>Embryophyta</taxon>
        <taxon>Tracheophyta</taxon>
        <taxon>Spermatophyta</taxon>
        <taxon>Magnoliopsida</taxon>
        <taxon>eudicotyledons</taxon>
        <taxon>Gunneridae</taxon>
        <taxon>Pentapetalae</taxon>
        <taxon>rosids</taxon>
        <taxon>Vitales</taxon>
        <taxon>Vitaceae</taxon>
        <taxon>Viteae</taxon>
        <taxon>Vitis</taxon>
    </lineage>
</organism>
<keyword evidence="10" id="KW-0413">Isomerase</keyword>
<dbReference type="FunFam" id="3.40.50.300:FF:001791">
    <property type="entry name" value="RAD3-like DNA-binding helicase protein"/>
    <property type="match status" value="1"/>
</dbReference>
<keyword evidence="5" id="KW-0378">Hydrolase</keyword>
<dbReference type="EMBL" id="QGNW01000178">
    <property type="protein sequence ID" value="RVW88009.1"/>
    <property type="molecule type" value="Genomic_DNA"/>
</dbReference>
<reference evidence="13 14" key="1">
    <citation type="journal article" date="2018" name="PLoS Genet.">
        <title>Population sequencing reveals clonal diversity and ancestral inbreeding in the grapevine cultivar Chardonnay.</title>
        <authorList>
            <person name="Roach M.J."/>
            <person name="Johnson D.L."/>
            <person name="Bohlmann J."/>
            <person name="van Vuuren H.J."/>
            <person name="Jones S.J."/>
            <person name="Pretorius I.S."/>
            <person name="Schmidt S.A."/>
            <person name="Borneman A.R."/>
        </authorList>
    </citation>
    <scope>NUCLEOTIDE SEQUENCE [LARGE SCALE GENOMIC DNA]</scope>
    <source>
        <strain evidence="14">cv. Chardonnay</strain>
        <tissue evidence="13">Leaf</tissue>
    </source>
</reference>
<dbReference type="PANTHER" id="PTHR11472:SF41">
    <property type="entry name" value="ATP-DEPENDENT DNA HELICASE DDX11-RELATED"/>
    <property type="match status" value="1"/>
</dbReference>
<dbReference type="InterPro" id="IPR014013">
    <property type="entry name" value="Helic_SF1/SF2_ATP-bd_DinG/Rad3"/>
</dbReference>
<comment type="cofactor">
    <cofactor evidence="1">
        <name>[4Fe-4S] cluster</name>
        <dbReference type="ChEBI" id="CHEBI:49883"/>
    </cofactor>
</comment>
<dbReference type="Proteomes" id="UP000288805">
    <property type="component" value="Unassembled WGS sequence"/>
</dbReference>
<evidence type="ECO:0000256" key="10">
    <source>
        <dbReference type="ARBA" id="ARBA00023235"/>
    </source>
</evidence>
<dbReference type="InterPro" id="IPR027417">
    <property type="entry name" value="P-loop_NTPase"/>
</dbReference>
<dbReference type="GO" id="GO:0051536">
    <property type="term" value="F:iron-sulfur cluster binding"/>
    <property type="evidence" value="ECO:0007669"/>
    <property type="project" value="UniProtKB-KW"/>
</dbReference>
<dbReference type="Pfam" id="PF06733">
    <property type="entry name" value="DEAD_2"/>
    <property type="match status" value="2"/>
</dbReference>
<dbReference type="Pfam" id="PF13307">
    <property type="entry name" value="Helicase_C_2"/>
    <property type="match status" value="1"/>
</dbReference>
<evidence type="ECO:0000256" key="3">
    <source>
        <dbReference type="ARBA" id="ARBA00022723"/>
    </source>
</evidence>
<comment type="similarity">
    <text evidence="2">Belongs to the DEAD box helicase family. DEAH subfamily. DDX11/CHL1 sub-subfamily.</text>
</comment>
<keyword evidence="3" id="KW-0479">Metal-binding</keyword>
<dbReference type="PANTHER" id="PTHR11472">
    <property type="entry name" value="DNA REPAIR DEAD HELICASE RAD3/XP-D SUBFAMILY MEMBER"/>
    <property type="match status" value="1"/>
</dbReference>
<dbReference type="GO" id="GO:0016818">
    <property type="term" value="F:hydrolase activity, acting on acid anhydrides, in phosphorus-containing anhydrides"/>
    <property type="evidence" value="ECO:0007669"/>
    <property type="project" value="InterPro"/>
</dbReference>
<dbReference type="SUPFAM" id="SSF52540">
    <property type="entry name" value="P-loop containing nucleoside triphosphate hydrolases"/>
    <property type="match status" value="1"/>
</dbReference>
<comment type="caution">
    <text evidence="13">The sequence shown here is derived from an EMBL/GenBank/DDBJ whole genome shotgun (WGS) entry which is preliminary data.</text>
</comment>
<evidence type="ECO:0000256" key="5">
    <source>
        <dbReference type="ARBA" id="ARBA00022801"/>
    </source>
</evidence>
<keyword evidence="7" id="KW-0067">ATP-binding</keyword>
<feature type="region of interest" description="Disordered" evidence="11">
    <location>
        <begin position="11"/>
        <end position="33"/>
    </location>
</feature>
<keyword evidence="9" id="KW-0411">Iron-sulfur</keyword>
<dbReference type="InterPro" id="IPR045028">
    <property type="entry name" value="DinG/Rad3-like"/>
</dbReference>
<gene>
    <name evidence="13" type="primary">ddx11_0</name>
    <name evidence="13" type="ORF">CK203_033889</name>
</gene>
<evidence type="ECO:0000256" key="9">
    <source>
        <dbReference type="ARBA" id="ARBA00023014"/>
    </source>
</evidence>
<evidence type="ECO:0000256" key="8">
    <source>
        <dbReference type="ARBA" id="ARBA00023004"/>
    </source>
</evidence>
<keyword evidence="8" id="KW-0408">Iron</keyword>
<dbReference type="AlphaFoldDB" id="A0A438HU88"/>
<feature type="region of interest" description="Disordered" evidence="11">
    <location>
        <begin position="89"/>
        <end position="148"/>
    </location>
</feature>
<evidence type="ECO:0000256" key="11">
    <source>
        <dbReference type="SAM" id="MobiDB-lite"/>
    </source>
</evidence>
<keyword evidence="6 13" id="KW-0347">Helicase</keyword>
<evidence type="ECO:0000256" key="7">
    <source>
        <dbReference type="ARBA" id="ARBA00022840"/>
    </source>
</evidence>
<evidence type="ECO:0000256" key="2">
    <source>
        <dbReference type="ARBA" id="ARBA00008435"/>
    </source>
</evidence>
<dbReference type="SMART" id="SM00487">
    <property type="entry name" value="DEXDc"/>
    <property type="match status" value="1"/>
</dbReference>
<feature type="region of interest" description="Disordered" evidence="11">
    <location>
        <begin position="185"/>
        <end position="223"/>
    </location>
</feature>
<dbReference type="GO" id="GO:0046872">
    <property type="term" value="F:metal ion binding"/>
    <property type="evidence" value="ECO:0007669"/>
    <property type="project" value="UniProtKB-KW"/>
</dbReference>
<dbReference type="GO" id="GO:0005524">
    <property type="term" value="F:ATP binding"/>
    <property type="evidence" value="ECO:0007669"/>
    <property type="project" value="UniProtKB-KW"/>
</dbReference>
<keyword evidence="4" id="KW-0547">Nucleotide-binding</keyword>
<evidence type="ECO:0000256" key="4">
    <source>
        <dbReference type="ARBA" id="ARBA00022741"/>
    </source>
</evidence>
<dbReference type="InterPro" id="IPR014001">
    <property type="entry name" value="Helicase_ATP-bd"/>
</dbReference>
<evidence type="ECO:0000313" key="13">
    <source>
        <dbReference type="EMBL" id="RVW88009.1"/>
    </source>
</evidence>
<dbReference type="GO" id="GO:0003678">
    <property type="term" value="F:DNA helicase activity"/>
    <property type="evidence" value="ECO:0007669"/>
    <property type="project" value="InterPro"/>
</dbReference>